<dbReference type="GO" id="GO:0051539">
    <property type="term" value="F:4 iron, 4 sulfur cluster binding"/>
    <property type="evidence" value="ECO:0007669"/>
    <property type="project" value="UniProtKB-KW"/>
</dbReference>
<keyword evidence="7" id="KW-1133">Transmembrane helix</keyword>
<keyword evidence="6" id="KW-0411">Iron-sulfur</keyword>
<dbReference type="SUPFAM" id="SSF54862">
    <property type="entry name" value="4Fe-4S ferredoxins"/>
    <property type="match status" value="1"/>
</dbReference>
<keyword evidence="7" id="KW-0812">Transmembrane</keyword>
<feature type="domain" description="4Fe-4S ferredoxin-type" evidence="8">
    <location>
        <begin position="80"/>
        <end position="109"/>
    </location>
</feature>
<keyword evidence="5" id="KW-0408">Iron</keyword>
<dbReference type="GO" id="GO:0030313">
    <property type="term" value="C:cell envelope"/>
    <property type="evidence" value="ECO:0007669"/>
    <property type="project" value="UniProtKB-SubCell"/>
</dbReference>
<protein>
    <submittedName>
        <fullName evidence="10">4Fe-4S dicluster domain-containing protein</fullName>
    </submittedName>
</protein>
<dbReference type="GO" id="GO:0046872">
    <property type="term" value="F:metal ion binding"/>
    <property type="evidence" value="ECO:0007669"/>
    <property type="project" value="UniProtKB-KW"/>
</dbReference>
<evidence type="ECO:0000256" key="3">
    <source>
        <dbReference type="ARBA" id="ARBA00022723"/>
    </source>
</evidence>
<dbReference type="EMBL" id="DTAR01000108">
    <property type="protein sequence ID" value="HGM97665.1"/>
    <property type="molecule type" value="Genomic_DNA"/>
</dbReference>
<dbReference type="InterPro" id="IPR051555">
    <property type="entry name" value="FDH_Electron_Transfer_Unit"/>
</dbReference>
<keyword evidence="3" id="KW-0479">Metal-binding</keyword>
<name>A0A7V4ABN9_UNCW3</name>
<dbReference type="InterPro" id="IPR017900">
    <property type="entry name" value="4Fe4S_Fe_S_CS"/>
</dbReference>
<dbReference type="InterPro" id="IPR017896">
    <property type="entry name" value="4Fe4S_Fe-S-bd"/>
</dbReference>
<keyword evidence="2" id="KW-0004">4Fe-4S</keyword>
<evidence type="ECO:0000259" key="8">
    <source>
        <dbReference type="PROSITE" id="PS51379"/>
    </source>
</evidence>
<dbReference type="CDD" id="cd10561">
    <property type="entry name" value="HybA_like"/>
    <property type="match status" value="1"/>
</dbReference>
<dbReference type="PANTHER" id="PTHR43545">
    <property type="entry name" value="FORMATE DEHYDROGENASE, NITRATE-INDUCIBLE, IRON-SULFUR SUBUNIT"/>
    <property type="match status" value="1"/>
</dbReference>
<sequence>MSKGMLIDITMCVGCESCVYACREQNKLEKGDTGVLSAYNWTIVQQYGDEIYVRKMCMHCLHPACVSACPVGALEKTKEGPVIYHPGKCMGCRYCMIACPFKIPKYEWDNVNPKIQKCIMCFERIREGKEPACASECPTGATLFGEREELVKVALERIKKEPDKYVNHVYGLKEFGGTSILFLAPVPFEKLGFPKGIENTPLSEFTWKALSLTPQIAIGGAVFLYGLWWIINRRIEVSKSKNIEKEQE</sequence>
<dbReference type="EMBL" id="DTDP01000117">
    <property type="protein sequence ID" value="HGK53911.1"/>
    <property type="molecule type" value="Genomic_DNA"/>
</dbReference>
<dbReference type="Pfam" id="PF13247">
    <property type="entry name" value="Fer4_11"/>
    <property type="match status" value="1"/>
</dbReference>
<evidence type="ECO:0000256" key="6">
    <source>
        <dbReference type="ARBA" id="ARBA00023014"/>
    </source>
</evidence>
<evidence type="ECO:0000256" key="2">
    <source>
        <dbReference type="ARBA" id="ARBA00022485"/>
    </source>
</evidence>
<evidence type="ECO:0000256" key="5">
    <source>
        <dbReference type="ARBA" id="ARBA00023004"/>
    </source>
</evidence>
<accession>A0A7V4ABN9</accession>
<dbReference type="Gene3D" id="3.30.70.20">
    <property type="match status" value="2"/>
</dbReference>
<feature type="domain" description="4Fe-4S ferredoxin-type" evidence="8">
    <location>
        <begin position="3"/>
        <end position="33"/>
    </location>
</feature>
<comment type="caution">
    <text evidence="10">The sequence shown here is derived from an EMBL/GenBank/DDBJ whole genome shotgun (WGS) entry which is preliminary data.</text>
</comment>
<evidence type="ECO:0000313" key="10">
    <source>
        <dbReference type="EMBL" id="HGM97665.1"/>
    </source>
</evidence>
<comment type="subcellular location">
    <subcellularLocation>
        <location evidence="1">Cell envelope</location>
    </subcellularLocation>
</comment>
<keyword evidence="7" id="KW-0472">Membrane</keyword>
<gene>
    <name evidence="10" type="ORF">ENT96_01265</name>
    <name evidence="9" type="ORF">ENU72_02680</name>
</gene>
<evidence type="ECO:0000256" key="4">
    <source>
        <dbReference type="ARBA" id="ARBA00022737"/>
    </source>
</evidence>
<feature type="transmembrane region" description="Helical" evidence="7">
    <location>
        <begin position="212"/>
        <end position="231"/>
    </location>
</feature>
<dbReference type="PROSITE" id="PS00198">
    <property type="entry name" value="4FE4S_FER_1"/>
    <property type="match status" value="1"/>
</dbReference>
<keyword evidence="4" id="KW-0677">Repeat</keyword>
<organism evidence="10">
    <name type="scientific">candidate division WOR-3 bacterium</name>
    <dbReference type="NCBI Taxonomy" id="2052148"/>
    <lineage>
        <taxon>Bacteria</taxon>
        <taxon>Bacteria division WOR-3</taxon>
    </lineage>
</organism>
<feature type="domain" description="4Fe-4S ferredoxin-type" evidence="8">
    <location>
        <begin position="48"/>
        <end position="79"/>
    </location>
</feature>
<evidence type="ECO:0000313" key="9">
    <source>
        <dbReference type="EMBL" id="HGK53911.1"/>
    </source>
</evidence>
<dbReference type="PROSITE" id="PS51379">
    <property type="entry name" value="4FE4S_FER_2"/>
    <property type="match status" value="3"/>
</dbReference>
<evidence type="ECO:0000256" key="7">
    <source>
        <dbReference type="SAM" id="Phobius"/>
    </source>
</evidence>
<dbReference type="AlphaFoldDB" id="A0A7V4ABN9"/>
<dbReference type="PANTHER" id="PTHR43545:SF4">
    <property type="entry name" value="IRON-SULFUR PROTEIN"/>
    <property type="match status" value="1"/>
</dbReference>
<proteinExistence type="predicted"/>
<evidence type="ECO:0000256" key="1">
    <source>
        <dbReference type="ARBA" id="ARBA00004196"/>
    </source>
</evidence>
<reference evidence="10" key="1">
    <citation type="journal article" date="2020" name="mSystems">
        <title>Genome- and Community-Level Interaction Insights into Carbon Utilization and Element Cycling Functions of Hydrothermarchaeota in Hydrothermal Sediment.</title>
        <authorList>
            <person name="Zhou Z."/>
            <person name="Liu Y."/>
            <person name="Xu W."/>
            <person name="Pan J."/>
            <person name="Luo Z.H."/>
            <person name="Li M."/>
        </authorList>
    </citation>
    <scope>NUCLEOTIDE SEQUENCE [LARGE SCALE GENOMIC DNA]</scope>
    <source>
        <strain evidence="10">SpSt-626</strain>
        <strain evidence="9">SpSt-695</strain>
    </source>
</reference>